<comment type="caution">
    <text evidence="1">The sequence shown here is derived from an EMBL/GenBank/DDBJ whole genome shotgun (WGS) entry which is preliminary data.</text>
</comment>
<dbReference type="EMBL" id="AGNL01043372">
    <property type="protein sequence ID" value="EJK50599.1"/>
    <property type="molecule type" value="Genomic_DNA"/>
</dbReference>
<organism evidence="1 2">
    <name type="scientific">Thalassiosira oceanica</name>
    <name type="common">Marine diatom</name>
    <dbReference type="NCBI Taxonomy" id="159749"/>
    <lineage>
        <taxon>Eukaryota</taxon>
        <taxon>Sar</taxon>
        <taxon>Stramenopiles</taxon>
        <taxon>Ochrophyta</taxon>
        <taxon>Bacillariophyta</taxon>
        <taxon>Coscinodiscophyceae</taxon>
        <taxon>Thalassiosirophycidae</taxon>
        <taxon>Thalassiosirales</taxon>
        <taxon>Thalassiosiraceae</taxon>
        <taxon>Thalassiosira</taxon>
    </lineage>
</organism>
<dbReference type="Proteomes" id="UP000266841">
    <property type="component" value="Unassembled WGS sequence"/>
</dbReference>
<keyword evidence="2" id="KW-1185">Reference proteome</keyword>
<gene>
    <name evidence="1" type="ORF">THAOC_30367</name>
</gene>
<protein>
    <submittedName>
        <fullName evidence="1">Uncharacterized protein</fullName>
    </submittedName>
</protein>
<evidence type="ECO:0000313" key="1">
    <source>
        <dbReference type="EMBL" id="EJK50599.1"/>
    </source>
</evidence>
<proteinExistence type="predicted"/>
<dbReference type="AlphaFoldDB" id="K0REE4"/>
<evidence type="ECO:0000313" key="2">
    <source>
        <dbReference type="Proteomes" id="UP000266841"/>
    </source>
</evidence>
<name>K0REE4_THAOC</name>
<sequence>MPVSSVCGTNVETRMSVRERRRLARQQATYLTAHQYPNGRANGLIDELQREDTIRHGSASLCFNTTEIPEEPWSSVLTLPSSCLAFGLS</sequence>
<accession>K0REE4</accession>
<feature type="non-terminal residue" evidence="1">
    <location>
        <position position="89"/>
    </location>
</feature>
<reference evidence="1 2" key="1">
    <citation type="journal article" date="2012" name="Genome Biol.">
        <title>Genome and low-iron response of an oceanic diatom adapted to chronic iron limitation.</title>
        <authorList>
            <person name="Lommer M."/>
            <person name="Specht M."/>
            <person name="Roy A.S."/>
            <person name="Kraemer L."/>
            <person name="Andreson R."/>
            <person name="Gutowska M.A."/>
            <person name="Wolf J."/>
            <person name="Bergner S.V."/>
            <person name="Schilhabel M.B."/>
            <person name="Klostermeier U.C."/>
            <person name="Beiko R.G."/>
            <person name="Rosenstiel P."/>
            <person name="Hippler M."/>
            <person name="Laroche J."/>
        </authorList>
    </citation>
    <scope>NUCLEOTIDE SEQUENCE [LARGE SCALE GENOMIC DNA]</scope>
    <source>
        <strain evidence="1 2">CCMP1005</strain>
    </source>
</reference>